<evidence type="ECO:0000259" key="1">
    <source>
        <dbReference type="Pfam" id="PF01408"/>
    </source>
</evidence>
<dbReference type="PANTHER" id="PTHR43377:SF2">
    <property type="entry name" value="BINDING ROSSMANN FOLD OXIDOREDUCTASE, PUTATIVE (AFU_ORTHOLOGUE AFUA_4G00560)-RELATED"/>
    <property type="match status" value="1"/>
</dbReference>
<dbReference type="GO" id="GO:0000166">
    <property type="term" value="F:nucleotide binding"/>
    <property type="evidence" value="ECO:0007669"/>
    <property type="project" value="InterPro"/>
</dbReference>
<dbReference type="Gene3D" id="3.30.360.10">
    <property type="entry name" value="Dihydrodipicolinate Reductase, domain 2"/>
    <property type="match status" value="1"/>
</dbReference>
<dbReference type="Gene3D" id="3.40.50.720">
    <property type="entry name" value="NAD(P)-binding Rossmann-like Domain"/>
    <property type="match status" value="1"/>
</dbReference>
<dbReference type="RefSeq" id="WP_165029325.1">
    <property type="nucleotide sequence ID" value="NZ_JAAKZF010000021.1"/>
</dbReference>
<comment type="caution">
    <text evidence="3">The sequence shown here is derived from an EMBL/GenBank/DDBJ whole genome shotgun (WGS) entry which is preliminary data.</text>
</comment>
<dbReference type="AlphaFoldDB" id="A0A6G4WDK6"/>
<dbReference type="InterPro" id="IPR004104">
    <property type="entry name" value="Gfo/Idh/MocA-like_OxRdtase_C"/>
</dbReference>
<dbReference type="InterPro" id="IPR000683">
    <property type="entry name" value="Gfo/Idh/MocA-like_OxRdtase_N"/>
</dbReference>
<reference evidence="3 4" key="1">
    <citation type="submission" date="2020-02" db="EMBL/GenBank/DDBJ databases">
        <title>Genome sequence of strain CCNWXJ40-4.</title>
        <authorList>
            <person name="Gao J."/>
            <person name="Sun J."/>
        </authorList>
    </citation>
    <scope>NUCLEOTIDE SEQUENCE [LARGE SCALE GENOMIC DNA]</scope>
    <source>
        <strain evidence="3 4">CCNWXJ 40-4</strain>
    </source>
</reference>
<feature type="domain" description="Gfo/Idh/MocA-like oxidoreductase C-terminal" evidence="2">
    <location>
        <begin position="143"/>
        <end position="405"/>
    </location>
</feature>
<dbReference type="InterPro" id="IPR051450">
    <property type="entry name" value="Gfo/Idh/MocA_Oxidoreductases"/>
</dbReference>
<sequence>MKEGAQKRRVALVGTGHRGAGTWGRELLANCGQWVEFVGLSDRNSLRLERARAAIGTAAPVFTDPHAMLSVTKPDMLIVCTRDDTHAEMIVAALEAGVDVLTEKPMTTTAQMCRRILKAEQRTGRRVDVGFNYRFSPTAKVIKEVLLSGAIGEVVSVDFHWYLDVQHGADYFRRWHAFQTHSGSLFVHKATHHFDLLNWYLASDPQEVFARGALRRYGRAGPFRGPRCKTCPHASICDFHIDIGRDPWLDMLYEDPSREDGYFRDACVFREEIDIFDTMSAAILYENGVQVSYSLNTFMPIEGHHLAFNGTKGRVEIRQYERQAWETPDEDEIFVMRNFGAAERIRIPHQAGGHFGGDLALQRMLFAPGATDPLGQRADARAGAISVLTGVAAVESAHTGQPVKVKPLLDEPNAA</sequence>
<accession>A0A6G4WDK6</accession>
<protein>
    <submittedName>
        <fullName evidence="3">Gfo/Idh/MocA family oxidoreductase</fullName>
    </submittedName>
</protein>
<dbReference type="InterPro" id="IPR036291">
    <property type="entry name" value="NAD(P)-bd_dom_sf"/>
</dbReference>
<dbReference type="SUPFAM" id="SSF51735">
    <property type="entry name" value="NAD(P)-binding Rossmann-fold domains"/>
    <property type="match status" value="1"/>
</dbReference>
<evidence type="ECO:0000313" key="4">
    <source>
        <dbReference type="Proteomes" id="UP001642900"/>
    </source>
</evidence>
<dbReference type="Pfam" id="PF02894">
    <property type="entry name" value="GFO_IDH_MocA_C"/>
    <property type="match status" value="1"/>
</dbReference>
<dbReference type="PANTHER" id="PTHR43377">
    <property type="entry name" value="BILIVERDIN REDUCTASE A"/>
    <property type="match status" value="1"/>
</dbReference>
<organism evidence="3 4">
    <name type="scientific">Allomesorhizobium camelthorni</name>
    <dbReference type="NCBI Taxonomy" id="475069"/>
    <lineage>
        <taxon>Bacteria</taxon>
        <taxon>Pseudomonadati</taxon>
        <taxon>Pseudomonadota</taxon>
        <taxon>Alphaproteobacteria</taxon>
        <taxon>Hyphomicrobiales</taxon>
        <taxon>Phyllobacteriaceae</taxon>
        <taxon>Allomesorhizobium</taxon>
    </lineage>
</organism>
<evidence type="ECO:0000313" key="3">
    <source>
        <dbReference type="EMBL" id="NGO52689.1"/>
    </source>
</evidence>
<gene>
    <name evidence="3" type="ORF">G6N73_16140</name>
</gene>
<keyword evidence="4" id="KW-1185">Reference proteome</keyword>
<dbReference type="Proteomes" id="UP001642900">
    <property type="component" value="Unassembled WGS sequence"/>
</dbReference>
<dbReference type="EMBL" id="JAAKZF010000021">
    <property type="protein sequence ID" value="NGO52689.1"/>
    <property type="molecule type" value="Genomic_DNA"/>
</dbReference>
<feature type="domain" description="Gfo/Idh/MocA-like oxidoreductase N-terminal" evidence="1">
    <location>
        <begin position="9"/>
        <end position="131"/>
    </location>
</feature>
<dbReference type="SUPFAM" id="SSF55347">
    <property type="entry name" value="Glyceraldehyde-3-phosphate dehydrogenase-like, C-terminal domain"/>
    <property type="match status" value="1"/>
</dbReference>
<name>A0A6G4WDK6_9HYPH</name>
<proteinExistence type="predicted"/>
<dbReference type="Pfam" id="PF01408">
    <property type="entry name" value="GFO_IDH_MocA"/>
    <property type="match status" value="1"/>
</dbReference>
<evidence type="ECO:0000259" key="2">
    <source>
        <dbReference type="Pfam" id="PF02894"/>
    </source>
</evidence>